<dbReference type="InterPro" id="IPR008984">
    <property type="entry name" value="SMAD_FHA_dom_sf"/>
</dbReference>
<name>A0A1B6C1F4_9HEMI</name>
<gene>
    <name evidence="3" type="ORF">g.6985</name>
</gene>
<dbReference type="PANTHER" id="PTHR23308">
    <property type="entry name" value="NUCLEAR INHIBITOR OF PROTEIN PHOSPHATASE-1"/>
    <property type="match status" value="1"/>
</dbReference>
<dbReference type="Pfam" id="PF00498">
    <property type="entry name" value="FHA"/>
    <property type="match status" value="1"/>
</dbReference>
<dbReference type="CDD" id="cd19856">
    <property type="entry name" value="DSRM_Kanadaptin"/>
    <property type="match status" value="1"/>
</dbReference>
<dbReference type="AlphaFoldDB" id="A0A1B6C1F4"/>
<sequence>METVEDLTFKKPQIMCVKTGKIASNGKINSLLSKDKINQAHNNEPSSQNYPYEEPKWSGLPEKSYEIQEIKTGTITKITNLSSKPFTIIGRNNDCDITMAHPTISRYHAVIQYRAKEEENETIGFYVYDLNSTHGTYVNKHRIKSNTYVKLKVGHILKFGCSTRLNILIGPPEDEEEEDNMTYTELVERKQKIKLEMELQKCKSETEERERVEKEENGINWGMGDDADEETDLSENPFAMTNNEEMYIDDPKKALKGWFDREGEELNYDIEEMQPGNFVCKVELPIDLGERSKIIAEANVKGKKKEAVVQCALEACRILDRNGLLRQANQESRKRAAKDWEAVDFYDSDEDNFLDRTGDVEKKRHKRMAKSGKLESIVDTYETLVGKYEKA</sequence>
<feature type="domain" description="FHA" evidence="2">
    <location>
        <begin position="87"/>
        <end position="143"/>
    </location>
</feature>
<dbReference type="CDD" id="cd22677">
    <property type="entry name" value="FHA_Kanadaptin"/>
    <property type="match status" value="1"/>
</dbReference>
<evidence type="ECO:0000313" key="3">
    <source>
        <dbReference type="EMBL" id="JAS07337.1"/>
    </source>
</evidence>
<dbReference type="EMBL" id="GEDC01029961">
    <property type="protein sequence ID" value="JAS07337.1"/>
    <property type="molecule type" value="Transcribed_RNA"/>
</dbReference>
<feature type="non-terminal residue" evidence="3">
    <location>
        <position position="391"/>
    </location>
</feature>
<dbReference type="Gene3D" id="2.60.200.20">
    <property type="match status" value="1"/>
</dbReference>
<protein>
    <recommendedName>
        <fullName evidence="2">FHA domain-containing protein</fullName>
    </recommendedName>
</protein>
<feature type="region of interest" description="Disordered" evidence="1">
    <location>
        <begin position="205"/>
        <end position="228"/>
    </location>
</feature>
<proteinExistence type="predicted"/>
<dbReference type="Gene3D" id="3.30.160.20">
    <property type="match status" value="1"/>
</dbReference>
<dbReference type="SMART" id="SM00240">
    <property type="entry name" value="FHA"/>
    <property type="match status" value="1"/>
</dbReference>
<evidence type="ECO:0000256" key="1">
    <source>
        <dbReference type="SAM" id="MobiDB-lite"/>
    </source>
</evidence>
<dbReference type="Pfam" id="PF03368">
    <property type="entry name" value="Dicer_dimer"/>
    <property type="match status" value="1"/>
</dbReference>
<evidence type="ECO:0000259" key="2">
    <source>
        <dbReference type="PROSITE" id="PS50006"/>
    </source>
</evidence>
<dbReference type="GO" id="GO:0016891">
    <property type="term" value="F:RNA endonuclease activity producing 5'-phosphomonoesters, hydrolytic mechanism"/>
    <property type="evidence" value="ECO:0007669"/>
    <property type="project" value="InterPro"/>
</dbReference>
<dbReference type="PROSITE" id="PS50006">
    <property type="entry name" value="FHA_DOMAIN"/>
    <property type="match status" value="1"/>
</dbReference>
<reference evidence="3" key="1">
    <citation type="submission" date="2015-12" db="EMBL/GenBank/DDBJ databases">
        <title>De novo transcriptome assembly of four potential Pierce s Disease insect vectors from Arizona vineyards.</title>
        <authorList>
            <person name="Tassone E.E."/>
        </authorList>
    </citation>
    <scope>NUCLEOTIDE SEQUENCE</scope>
</reference>
<dbReference type="SUPFAM" id="SSF49879">
    <property type="entry name" value="SMAD/FHA domain"/>
    <property type="match status" value="1"/>
</dbReference>
<accession>A0A1B6C1F4</accession>
<dbReference type="InterPro" id="IPR005034">
    <property type="entry name" value="Dicer_dimerisation"/>
</dbReference>
<organism evidence="3">
    <name type="scientific">Clastoptera arizonana</name>
    <name type="common">Arizona spittle bug</name>
    <dbReference type="NCBI Taxonomy" id="38151"/>
    <lineage>
        <taxon>Eukaryota</taxon>
        <taxon>Metazoa</taxon>
        <taxon>Ecdysozoa</taxon>
        <taxon>Arthropoda</taxon>
        <taxon>Hexapoda</taxon>
        <taxon>Insecta</taxon>
        <taxon>Pterygota</taxon>
        <taxon>Neoptera</taxon>
        <taxon>Paraneoptera</taxon>
        <taxon>Hemiptera</taxon>
        <taxon>Auchenorrhyncha</taxon>
        <taxon>Cercopoidea</taxon>
        <taxon>Clastopteridae</taxon>
        <taxon>Clastoptera</taxon>
    </lineage>
</organism>
<dbReference type="InterPro" id="IPR000253">
    <property type="entry name" value="FHA_dom"/>
</dbReference>
<feature type="compositionally biased region" description="Basic and acidic residues" evidence="1">
    <location>
        <begin position="205"/>
        <end position="217"/>
    </location>
</feature>
<dbReference type="InterPro" id="IPR050923">
    <property type="entry name" value="Cell_Proc_Reg/RNA_Proc"/>
</dbReference>